<evidence type="ECO:0000313" key="4">
    <source>
        <dbReference type="EMBL" id="GAU18828.1"/>
    </source>
</evidence>
<dbReference type="EMBL" id="DF973190">
    <property type="protein sequence ID" value="GAU18828.1"/>
    <property type="molecule type" value="Genomic_DNA"/>
</dbReference>
<feature type="repeat" description="PPR" evidence="3">
    <location>
        <begin position="1"/>
        <end position="27"/>
    </location>
</feature>
<dbReference type="PANTHER" id="PTHR46128:SF304">
    <property type="entry name" value="PENTACOTRIPEPTIDE-REPEAT REGION OF PRORP DOMAIN-CONTAINING PROTEIN"/>
    <property type="match status" value="1"/>
</dbReference>
<accession>A0A2Z6M950</accession>
<name>A0A2Z6M950_TRISU</name>
<gene>
    <name evidence="4" type="ORF">TSUD_228180</name>
</gene>
<protein>
    <recommendedName>
        <fullName evidence="6">Pentacotripeptide-repeat region of PRORP domain-containing protein</fullName>
    </recommendedName>
</protein>
<organism evidence="4 5">
    <name type="scientific">Trifolium subterraneum</name>
    <name type="common">Subterranean clover</name>
    <dbReference type="NCBI Taxonomy" id="3900"/>
    <lineage>
        <taxon>Eukaryota</taxon>
        <taxon>Viridiplantae</taxon>
        <taxon>Streptophyta</taxon>
        <taxon>Embryophyta</taxon>
        <taxon>Tracheophyta</taxon>
        <taxon>Spermatophyta</taxon>
        <taxon>Magnoliopsida</taxon>
        <taxon>eudicotyledons</taxon>
        <taxon>Gunneridae</taxon>
        <taxon>Pentapetalae</taxon>
        <taxon>rosids</taxon>
        <taxon>fabids</taxon>
        <taxon>Fabales</taxon>
        <taxon>Fabaceae</taxon>
        <taxon>Papilionoideae</taxon>
        <taxon>50 kb inversion clade</taxon>
        <taxon>NPAAA clade</taxon>
        <taxon>Hologalegina</taxon>
        <taxon>IRL clade</taxon>
        <taxon>Trifolieae</taxon>
        <taxon>Trifolium</taxon>
    </lineage>
</organism>
<evidence type="ECO:0000313" key="5">
    <source>
        <dbReference type="Proteomes" id="UP000242715"/>
    </source>
</evidence>
<dbReference type="Pfam" id="PF13812">
    <property type="entry name" value="PPR_3"/>
    <property type="match status" value="1"/>
</dbReference>
<dbReference type="Proteomes" id="UP000242715">
    <property type="component" value="Unassembled WGS sequence"/>
</dbReference>
<dbReference type="AlphaFoldDB" id="A0A2Z6M950"/>
<evidence type="ECO:0000256" key="1">
    <source>
        <dbReference type="ARBA" id="ARBA00007626"/>
    </source>
</evidence>
<reference evidence="5" key="1">
    <citation type="journal article" date="2017" name="Front. Plant Sci.">
        <title>Climate Clever Clovers: New Paradigm to Reduce the Environmental Footprint of Ruminants by Breeding Low Methanogenic Forages Utilizing Haplotype Variation.</title>
        <authorList>
            <person name="Kaur P."/>
            <person name="Appels R."/>
            <person name="Bayer P.E."/>
            <person name="Keeble-Gagnere G."/>
            <person name="Wang J."/>
            <person name="Hirakawa H."/>
            <person name="Shirasawa K."/>
            <person name="Vercoe P."/>
            <person name="Stefanova K."/>
            <person name="Durmic Z."/>
            <person name="Nichols P."/>
            <person name="Revell C."/>
            <person name="Isobe S.N."/>
            <person name="Edwards D."/>
            <person name="Erskine W."/>
        </authorList>
    </citation>
    <scope>NUCLEOTIDE SEQUENCE [LARGE SCALE GENOMIC DNA]</scope>
    <source>
        <strain evidence="5">cv. Daliak</strain>
    </source>
</reference>
<dbReference type="NCBIfam" id="TIGR00756">
    <property type="entry name" value="PPR"/>
    <property type="match status" value="5"/>
</dbReference>
<dbReference type="Pfam" id="PF01535">
    <property type="entry name" value="PPR"/>
    <property type="match status" value="4"/>
</dbReference>
<dbReference type="Gene3D" id="1.25.40.10">
    <property type="entry name" value="Tetratricopeptide repeat domain"/>
    <property type="match status" value="4"/>
</dbReference>
<keyword evidence="5" id="KW-1185">Reference proteome</keyword>
<dbReference type="Pfam" id="PF12854">
    <property type="entry name" value="PPR_1"/>
    <property type="match status" value="1"/>
</dbReference>
<feature type="repeat" description="PPR" evidence="3">
    <location>
        <begin position="28"/>
        <end position="62"/>
    </location>
</feature>
<dbReference type="Pfam" id="PF13041">
    <property type="entry name" value="PPR_2"/>
    <property type="match status" value="1"/>
</dbReference>
<comment type="similarity">
    <text evidence="1">Belongs to the PPR family. P subfamily.</text>
</comment>
<feature type="repeat" description="PPR" evidence="3">
    <location>
        <begin position="369"/>
        <end position="403"/>
    </location>
</feature>
<keyword evidence="2" id="KW-0677">Repeat</keyword>
<dbReference type="InterPro" id="IPR002885">
    <property type="entry name" value="PPR_rpt"/>
</dbReference>
<dbReference type="OrthoDB" id="185373at2759"/>
<sequence>MSAYCKKGKVEEAFGVFERMKDMGIELDEFVFAVLIDGFGRIGDFDRVFQLFDDMEKRRIHPSVVTYNAVVNDLSKYGRTKEADEFAKNATADVITYSTLLHGYTEEENVLGILQTKKRLEDAGISMDVVMCNVLIRALFMMVAFEDVYALYKGMPEMDLVPNFVIYCTMIDGYCKVGRIDEALEVHIDVDSALRFLGKTVDNSSAVTFPVPILKIFIKEGRALDAYKLHMGVQDNLLVMYVDYAIVVHGLCKGGYLNKALDLCAFIEKKGMNLNIVGGIFRRRRECFTKMVLNGFQPKTQVYNSLLHAISKFGQLEKAFEPLYDMEKKYVKFDNMTKRRCLNCYCQKGDMEGALVFYYKFKGKDILPDILRFLYLIRGLCTKGRMEESRSVLREMLQSKNVAEMINIVNSEVDTEIAALCTKGEVQVANQLAKEMLSDLTEPMN</sequence>
<dbReference type="InterPro" id="IPR011990">
    <property type="entry name" value="TPR-like_helical_dom_sf"/>
</dbReference>
<evidence type="ECO:0008006" key="6">
    <source>
        <dbReference type="Google" id="ProtNLM"/>
    </source>
</evidence>
<feature type="repeat" description="PPR" evidence="3">
    <location>
        <begin position="163"/>
        <end position="193"/>
    </location>
</feature>
<evidence type="ECO:0000256" key="2">
    <source>
        <dbReference type="ARBA" id="ARBA00022737"/>
    </source>
</evidence>
<evidence type="ECO:0000256" key="3">
    <source>
        <dbReference type="PROSITE-ProRule" id="PRU00708"/>
    </source>
</evidence>
<dbReference type="PANTHER" id="PTHR46128">
    <property type="entry name" value="MITOCHONDRIAL GROUP I INTRON SPLICING FACTOR CCM1"/>
    <property type="match status" value="1"/>
</dbReference>
<dbReference type="PROSITE" id="PS51375">
    <property type="entry name" value="PPR"/>
    <property type="match status" value="4"/>
</dbReference>
<dbReference type="InterPro" id="IPR050872">
    <property type="entry name" value="PPR_P_subfamily"/>
</dbReference>
<proteinExistence type="inferred from homology"/>